<accession>A0A8T2MNB6</accession>
<organism evidence="2 3">
    <name type="scientific">Albula glossodonta</name>
    <name type="common">roundjaw bonefish</name>
    <dbReference type="NCBI Taxonomy" id="121402"/>
    <lineage>
        <taxon>Eukaryota</taxon>
        <taxon>Metazoa</taxon>
        <taxon>Chordata</taxon>
        <taxon>Craniata</taxon>
        <taxon>Vertebrata</taxon>
        <taxon>Euteleostomi</taxon>
        <taxon>Actinopterygii</taxon>
        <taxon>Neopterygii</taxon>
        <taxon>Teleostei</taxon>
        <taxon>Albuliformes</taxon>
        <taxon>Albulidae</taxon>
        <taxon>Albula</taxon>
    </lineage>
</organism>
<reference evidence="2" key="1">
    <citation type="thesis" date="2021" institute="BYU ScholarsArchive" country="Provo, UT, USA">
        <title>Applications of and Algorithms for Genome Assembly and Genomic Analyses with an Emphasis on Marine Teleosts.</title>
        <authorList>
            <person name="Pickett B.D."/>
        </authorList>
    </citation>
    <scope>NUCLEOTIDE SEQUENCE</scope>
    <source>
        <strain evidence="2">HI-2016</strain>
    </source>
</reference>
<protein>
    <submittedName>
        <fullName evidence="2">Uncharacterized protein</fullName>
    </submittedName>
</protein>
<dbReference type="EMBL" id="JAFBMS010002061">
    <property type="protein sequence ID" value="KAG9328590.1"/>
    <property type="molecule type" value="Genomic_DNA"/>
</dbReference>
<gene>
    <name evidence="2" type="ORF">JZ751_012890</name>
</gene>
<feature type="compositionally biased region" description="Polar residues" evidence="1">
    <location>
        <begin position="44"/>
        <end position="72"/>
    </location>
</feature>
<feature type="region of interest" description="Disordered" evidence="1">
    <location>
        <begin position="37"/>
        <end position="100"/>
    </location>
</feature>
<name>A0A8T2MNB6_9TELE</name>
<evidence type="ECO:0000256" key="1">
    <source>
        <dbReference type="SAM" id="MobiDB-lite"/>
    </source>
</evidence>
<dbReference type="AlphaFoldDB" id="A0A8T2MNB6"/>
<evidence type="ECO:0000313" key="3">
    <source>
        <dbReference type="Proteomes" id="UP000824540"/>
    </source>
</evidence>
<keyword evidence="3" id="KW-1185">Reference proteome</keyword>
<evidence type="ECO:0000313" key="2">
    <source>
        <dbReference type="EMBL" id="KAG9328590.1"/>
    </source>
</evidence>
<sequence length="115" mass="12733">MRSDSKASSAEFKRSIVIVRKIKRLYRVDGADICARENHGFSAREQTQQSTRATSTLPQQETNCPSQQQAAPASNKLPHQGPISPCKEQPAQGRNKLLQPGTNYTSLEIITLALR</sequence>
<dbReference type="Proteomes" id="UP000824540">
    <property type="component" value="Unassembled WGS sequence"/>
</dbReference>
<comment type="caution">
    <text evidence="2">The sequence shown here is derived from an EMBL/GenBank/DDBJ whole genome shotgun (WGS) entry which is preliminary data.</text>
</comment>
<proteinExistence type="predicted"/>